<keyword evidence="4" id="KW-0862">Zinc</keyword>
<sequence>MDEFSGCPPLHFVSFSSALGSWVERLGGICTCVSIALLGNLLSAILTFIFIVVGSLLGAMTGALIGQKTESGFIRGATIGAISGAVFSLEVYEYSLLLWQTSEPRSTCILYLMEVFASLLSGRLVREQVGPAVQSAVQQQMGGSDASLEDVFDIFDIGGAKGLSRDLVEKIPKIRITTHKQNSSAHDSSEKTSCSVCLQDFELGEMVRCLPNCYHMFHLPCIDKWLTKRGSCPLCRGYI</sequence>
<comment type="subcellular location">
    <subcellularLocation>
        <location evidence="1">Membrane</location>
    </subcellularLocation>
</comment>
<dbReference type="SMART" id="SM00184">
    <property type="entry name" value="RING"/>
    <property type="match status" value="1"/>
</dbReference>
<evidence type="ECO:0000259" key="8">
    <source>
        <dbReference type="PROSITE" id="PS50089"/>
    </source>
</evidence>
<evidence type="ECO:0000256" key="2">
    <source>
        <dbReference type="ARBA" id="ARBA00022723"/>
    </source>
</evidence>
<evidence type="ECO:0000313" key="9">
    <source>
        <dbReference type="EMBL" id="KAK9109340.1"/>
    </source>
</evidence>
<evidence type="ECO:0000256" key="6">
    <source>
        <dbReference type="PROSITE-ProRule" id="PRU00175"/>
    </source>
</evidence>
<dbReference type="InterPro" id="IPR013083">
    <property type="entry name" value="Znf_RING/FYVE/PHD"/>
</dbReference>
<feature type="transmembrane region" description="Helical" evidence="7">
    <location>
        <begin position="41"/>
        <end position="65"/>
    </location>
</feature>
<evidence type="ECO:0000256" key="3">
    <source>
        <dbReference type="ARBA" id="ARBA00022771"/>
    </source>
</evidence>
<dbReference type="GO" id="GO:0016020">
    <property type="term" value="C:membrane"/>
    <property type="evidence" value="ECO:0007669"/>
    <property type="project" value="UniProtKB-SubCell"/>
</dbReference>
<evidence type="ECO:0000256" key="4">
    <source>
        <dbReference type="ARBA" id="ARBA00022833"/>
    </source>
</evidence>
<dbReference type="GO" id="GO:0008270">
    <property type="term" value="F:zinc ion binding"/>
    <property type="evidence" value="ECO:0007669"/>
    <property type="project" value="UniProtKB-KW"/>
</dbReference>
<dbReference type="Proteomes" id="UP001417504">
    <property type="component" value="Unassembled WGS sequence"/>
</dbReference>
<reference evidence="9 10" key="1">
    <citation type="submission" date="2024-01" db="EMBL/GenBank/DDBJ databases">
        <title>Genome assemblies of Stephania.</title>
        <authorList>
            <person name="Yang L."/>
        </authorList>
    </citation>
    <scope>NUCLEOTIDE SEQUENCE [LARGE SCALE GENOMIC DNA]</scope>
    <source>
        <strain evidence="9">QJT</strain>
        <tissue evidence="9">Leaf</tissue>
    </source>
</reference>
<gene>
    <name evidence="9" type="ORF">Sjap_017400</name>
</gene>
<dbReference type="PANTHER" id="PTHR46151">
    <property type="entry name" value="NEP1-INTERACTING PROTEIN-LIKE 2"/>
    <property type="match status" value="1"/>
</dbReference>
<evidence type="ECO:0000256" key="1">
    <source>
        <dbReference type="ARBA" id="ARBA00004370"/>
    </source>
</evidence>
<evidence type="ECO:0000256" key="7">
    <source>
        <dbReference type="SAM" id="Phobius"/>
    </source>
</evidence>
<keyword evidence="7" id="KW-0812">Transmembrane</keyword>
<evidence type="ECO:0000256" key="5">
    <source>
        <dbReference type="ARBA" id="ARBA00023136"/>
    </source>
</evidence>
<name>A0AAP0I638_9MAGN</name>
<dbReference type="SUPFAM" id="SSF57850">
    <property type="entry name" value="RING/U-box"/>
    <property type="match status" value="1"/>
</dbReference>
<dbReference type="CDD" id="cd16461">
    <property type="entry name" value="RING-H2_EL5-like"/>
    <property type="match status" value="1"/>
</dbReference>
<dbReference type="EMBL" id="JBBNAE010000007">
    <property type="protein sequence ID" value="KAK9109340.1"/>
    <property type="molecule type" value="Genomic_DNA"/>
</dbReference>
<keyword evidence="5 7" id="KW-0472">Membrane</keyword>
<protein>
    <recommendedName>
        <fullName evidence="8">RING-type domain-containing protein</fullName>
    </recommendedName>
</protein>
<dbReference type="PROSITE" id="PS50089">
    <property type="entry name" value="ZF_RING_2"/>
    <property type="match status" value="1"/>
</dbReference>
<comment type="caution">
    <text evidence="9">The sequence shown here is derived from an EMBL/GenBank/DDBJ whole genome shotgun (WGS) entry which is preliminary data.</text>
</comment>
<feature type="domain" description="RING-type" evidence="8">
    <location>
        <begin position="194"/>
        <end position="236"/>
    </location>
</feature>
<keyword evidence="7" id="KW-1133">Transmembrane helix</keyword>
<proteinExistence type="predicted"/>
<dbReference type="InterPro" id="IPR001841">
    <property type="entry name" value="Znf_RING"/>
</dbReference>
<dbReference type="AlphaFoldDB" id="A0AAP0I638"/>
<dbReference type="PANTHER" id="PTHR46151:SF7">
    <property type="entry name" value="NEP1-INTERACTING PROTEIN 1"/>
    <property type="match status" value="1"/>
</dbReference>
<organism evidence="9 10">
    <name type="scientific">Stephania japonica</name>
    <dbReference type="NCBI Taxonomy" id="461633"/>
    <lineage>
        <taxon>Eukaryota</taxon>
        <taxon>Viridiplantae</taxon>
        <taxon>Streptophyta</taxon>
        <taxon>Embryophyta</taxon>
        <taxon>Tracheophyta</taxon>
        <taxon>Spermatophyta</taxon>
        <taxon>Magnoliopsida</taxon>
        <taxon>Ranunculales</taxon>
        <taxon>Menispermaceae</taxon>
        <taxon>Menispermoideae</taxon>
        <taxon>Cissampelideae</taxon>
        <taxon>Stephania</taxon>
    </lineage>
</organism>
<keyword evidence="3 6" id="KW-0863">Zinc-finger</keyword>
<keyword evidence="10" id="KW-1185">Reference proteome</keyword>
<keyword evidence="2" id="KW-0479">Metal-binding</keyword>
<dbReference type="Pfam" id="PF13639">
    <property type="entry name" value="zf-RING_2"/>
    <property type="match status" value="1"/>
</dbReference>
<evidence type="ECO:0000313" key="10">
    <source>
        <dbReference type="Proteomes" id="UP001417504"/>
    </source>
</evidence>
<dbReference type="Gene3D" id="3.30.40.10">
    <property type="entry name" value="Zinc/RING finger domain, C3HC4 (zinc finger)"/>
    <property type="match status" value="1"/>
</dbReference>
<accession>A0AAP0I638</accession>